<name>A0A164YBE8_9AGAM</name>
<accession>A0A164YBE8</accession>
<evidence type="ECO:0000313" key="2">
    <source>
        <dbReference type="EMBL" id="KZS96757.1"/>
    </source>
</evidence>
<dbReference type="EMBL" id="KV419398">
    <property type="protein sequence ID" value="KZS96757.1"/>
    <property type="molecule type" value="Genomic_DNA"/>
</dbReference>
<organism evidence="2 3">
    <name type="scientific">Sistotremastrum niveocremeum HHB9708</name>
    <dbReference type="NCBI Taxonomy" id="1314777"/>
    <lineage>
        <taxon>Eukaryota</taxon>
        <taxon>Fungi</taxon>
        <taxon>Dikarya</taxon>
        <taxon>Basidiomycota</taxon>
        <taxon>Agaricomycotina</taxon>
        <taxon>Agaricomycetes</taxon>
        <taxon>Sistotremastrales</taxon>
        <taxon>Sistotremastraceae</taxon>
        <taxon>Sertulicium</taxon>
        <taxon>Sertulicium niveocremeum</taxon>
    </lineage>
</organism>
<evidence type="ECO:0008006" key="4">
    <source>
        <dbReference type="Google" id="ProtNLM"/>
    </source>
</evidence>
<feature type="region of interest" description="Disordered" evidence="1">
    <location>
        <begin position="190"/>
        <end position="326"/>
    </location>
</feature>
<proteinExistence type="predicted"/>
<protein>
    <recommendedName>
        <fullName evidence="4">Myb-like domain-containing protein</fullName>
    </recommendedName>
</protein>
<dbReference type="STRING" id="1314777.A0A164YBE8"/>
<dbReference type="AlphaFoldDB" id="A0A164YBE8"/>
<feature type="compositionally biased region" description="Polar residues" evidence="1">
    <location>
        <begin position="76"/>
        <end position="90"/>
    </location>
</feature>
<feature type="region of interest" description="Disordered" evidence="1">
    <location>
        <begin position="1"/>
        <end position="90"/>
    </location>
</feature>
<evidence type="ECO:0000256" key="1">
    <source>
        <dbReference type="SAM" id="MobiDB-lite"/>
    </source>
</evidence>
<feature type="compositionally biased region" description="Basic and acidic residues" evidence="1">
    <location>
        <begin position="190"/>
        <end position="211"/>
    </location>
</feature>
<dbReference type="Proteomes" id="UP000076722">
    <property type="component" value="Unassembled WGS sequence"/>
</dbReference>
<evidence type="ECO:0000313" key="3">
    <source>
        <dbReference type="Proteomes" id="UP000076722"/>
    </source>
</evidence>
<sequence length="326" mass="36520">MPYNTRNQKKAENANTLNPPERAESPHSNHEPSPPAPETSELETGRVSPSQTDRDSEPLSSWSPSPGRTPSPEPQDMNSAQSARSQNWQPWQDRALVDRVYALETHLAPHGHTAQAWATLADSLKDVTKGKLDKNGKACQERFKKVLAAHRQEKTRSLQKTGTNEEVTSHGEKLNEIVELLDDHKLRDKQRTEKARNKVNEEKKAGEEMRRSSMRGMVVRDTLTADLGELEGATGREKSGQRKSTKRKILGDSSYINISDDEGAQPARKPSKRMKGSVSDLLEMRRQEEDSALQDARAHADRQHKEQIGALTALTESVKNLESRTE</sequence>
<feature type="compositionally biased region" description="Basic and acidic residues" evidence="1">
    <location>
        <begin position="21"/>
        <end position="30"/>
    </location>
</feature>
<dbReference type="OrthoDB" id="3265199at2759"/>
<feature type="compositionally biased region" description="Basic and acidic residues" evidence="1">
    <location>
        <begin position="296"/>
        <end position="307"/>
    </location>
</feature>
<gene>
    <name evidence="2" type="ORF">SISNIDRAFT_463519</name>
</gene>
<feature type="region of interest" description="Disordered" evidence="1">
    <location>
        <begin position="150"/>
        <end position="170"/>
    </location>
</feature>
<keyword evidence="3" id="KW-1185">Reference proteome</keyword>
<reference evidence="2 3" key="1">
    <citation type="journal article" date="2016" name="Mol. Biol. Evol.">
        <title>Comparative Genomics of Early-Diverging Mushroom-Forming Fungi Provides Insights into the Origins of Lignocellulose Decay Capabilities.</title>
        <authorList>
            <person name="Nagy L.G."/>
            <person name="Riley R."/>
            <person name="Tritt A."/>
            <person name="Adam C."/>
            <person name="Daum C."/>
            <person name="Floudas D."/>
            <person name="Sun H."/>
            <person name="Yadav J.S."/>
            <person name="Pangilinan J."/>
            <person name="Larsson K.H."/>
            <person name="Matsuura K."/>
            <person name="Barry K."/>
            <person name="Labutti K."/>
            <person name="Kuo R."/>
            <person name="Ohm R.A."/>
            <person name="Bhattacharya S.S."/>
            <person name="Shirouzu T."/>
            <person name="Yoshinaga Y."/>
            <person name="Martin F.M."/>
            <person name="Grigoriev I.V."/>
            <person name="Hibbett D.S."/>
        </authorList>
    </citation>
    <scope>NUCLEOTIDE SEQUENCE [LARGE SCALE GENOMIC DNA]</scope>
    <source>
        <strain evidence="2 3">HHB9708</strain>
    </source>
</reference>